<comment type="caution">
    <text evidence="1">The sequence shown here is derived from an EMBL/GenBank/DDBJ whole genome shotgun (WGS) entry which is preliminary data.</text>
</comment>
<evidence type="ECO:0000313" key="1">
    <source>
        <dbReference type="EMBL" id="HJH11601.1"/>
    </source>
</evidence>
<gene>
    <name evidence="1" type="ORF">K8V30_07980</name>
</gene>
<name>A0A921T5N0_9BACL</name>
<proteinExistence type="predicted"/>
<protein>
    <submittedName>
        <fullName evidence="1">Uncharacterized protein</fullName>
    </submittedName>
</protein>
<accession>A0A921T5N0</accession>
<dbReference type="AlphaFoldDB" id="A0A921T5N0"/>
<reference evidence="1" key="1">
    <citation type="journal article" date="2021" name="PeerJ">
        <title>Extensive microbial diversity within the chicken gut microbiome revealed by metagenomics and culture.</title>
        <authorList>
            <person name="Gilroy R."/>
            <person name="Ravi A."/>
            <person name="Getino M."/>
            <person name="Pursley I."/>
            <person name="Horton D.L."/>
            <person name="Alikhan N.F."/>
            <person name="Baker D."/>
            <person name="Gharbi K."/>
            <person name="Hall N."/>
            <person name="Watson M."/>
            <person name="Adriaenssens E.M."/>
            <person name="Foster-Nyarko E."/>
            <person name="Jarju S."/>
            <person name="Secka A."/>
            <person name="Antonio M."/>
            <person name="Oren A."/>
            <person name="Chaudhuri R.R."/>
            <person name="La Ragione R."/>
            <person name="Hildebrand F."/>
            <person name="Pallen M.J."/>
        </authorList>
    </citation>
    <scope>NUCLEOTIDE SEQUENCE</scope>
    <source>
        <strain evidence="1">CHK160-4876</strain>
    </source>
</reference>
<dbReference type="Proteomes" id="UP000700212">
    <property type="component" value="Unassembled WGS sequence"/>
</dbReference>
<organism evidence="1 2">
    <name type="scientific">Metalysinibacillus jejuensis</name>
    <dbReference type="NCBI Taxonomy" id="914327"/>
    <lineage>
        <taxon>Bacteria</taxon>
        <taxon>Bacillati</taxon>
        <taxon>Bacillota</taxon>
        <taxon>Bacilli</taxon>
        <taxon>Bacillales</taxon>
        <taxon>Caryophanaceae</taxon>
        <taxon>Metalysinibacillus</taxon>
    </lineage>
</organism>
<evidence type="ECO:0000313" key="2">
    <source>
        <dbReference type="Proteomes" id="UP000700212"/>
    </source>
</evidence>
<dbReference type="EMBL" id="DYTV01000102">
    <property type="protein sequence ID" value="HJH11601.1"/>
    <property type="molecule type" value="Genomic_DNA"/>
</dbReference>
<sequence length="172" mass="19663">MAIKKTKGDLLDVMSLQEQIDQVVFDYFDTSVRHEIAHEQLMKLFTEVRTYFTDYLAKNDGVLPAASTYWHMFISCASQLSYFLAITTLTTAKQPQDTALALEYATLAVQTLPHLKTEDDELMVEEMKQQFTVLIEDKDKKEQLVGALTNERNDVGTSMRLLADYMAQHTVI</sequence>
<reference evidence="1" key="2">
    <citation type="submission" date="2021-09" db="EMBL/GenBank/DDBJ databases">
        <authorList>
            <person name="Gilroy R."/>
        </authorList>
    </citation>
    <scope>NUCLEOTIDE SEQUENCE</scope>
    <source>
        <strain evidence="1">CHK160-4876</strain>
    </source>
</reference>